<organism evidence="4 5">
    <name type="scientific">Zea mays</name>
    <name type="common">Maize</name>
    <dbReference type="NCBI Taxonomy" id="4577"/>
    <lineage>
        <taxon>Eukaryota</taxon>
        <taxon>Viridiplantae</taxon>
        <taxon>Streptophyta</taxon>
        <taxon>Embryophyta</taxon>
        <taxon>Tracheophyta</taxon>
        <taxon>Spermatophyta</taxon>
        <taxon>Magnoliopsida</taxon>
        <taxon>Liliopsida</taxon>
        <taxon>Poales</taxon>
        <taxon>Poaceae</taxon>
        <taxon>PACMAD clade</taxon>
        <taxon>Panicoideae</taxon>
        <taxon>Andropogonodae</taxon>
        <taxon>Andropogoneae</taxon>
        <taxon>Tripsacinae</taxon>
        <taxon>Zea</taxon>
    </lineage>
</organism>
<evidence type="ECO:0000313" key="4">
    <source>
        <dbReference type="EnsemblPlants" id="Zm00001eb071620_P001"/>
    </source>
</evidence>
<feature type="compositionally biased region" description="Acidic residues" evidence="2">
    <location>
        <begin position="124"/>
        <end position="134"/>
    </location>
</feature>
<dbReference type="EnsemblPlants" id="Zm00001eb071620_T001">
    <property type="protein sequence ID" value="Zm00001eb071620_P001"/>
    <property type="gene ID" value="Zm00001eb071620"/>
</dbReference>
<reference evidence="4" key="2">
    <citation type="submission" date="2019-07" db="EMBL/GenBank/DDBJ databases">
        <authorList>
            <person name="Seetharam A."/>
            <person name="Woodhouse M."/>
            <person name="Cannon E."/>
        </authorList>
    </citation>
    <scope>NUCLEOTIDE SEQUENCE [LARGE SCALE GENOMIC DNA]</scope>
    <source>
        <strain evidence="4">cv. B73</strain>
    </source>
</reference>
<feature type="compositionally biased region" description="Gly residues" evidence="2">
    <location>
        <begin position="80"/>
        <end position="90"/>
    </location>
</feature>
<evidence type="ECO:0000256" key="1">
    <source>
        <dbReference type="ARBA" id="ARBA00022837"/>
    </source>
</evidence>
<dbReference type="InterPro" id="IPR010255">
    <property type="entry name" value="Haem_peroxidase_sf"/>
</dbReference>
<sequence>MQPPPRAPHPRPRPRLQRWCAAPFGWALVLGTQVGVWCPSPSPLSGGSNRGGSEGEGGDCLDGVGEGGDCPSGARETTDGGEGTNDGGALCGEWKGTTQRMEGHGRGGNESATEIPGGSGGEDVGADDGGDESATEIPGGERREAEHHSPTSSAPPFFLTRTSQLQVYNNPQVHRGVLSVDHNLYRDGSTRWMVDQLAKVLAKLSVVNVLTSVQGEIRKVLLMQQV</sequence>
<dbReference type="GO" id="GO:0020037">
    <property type="term" value="F:heme binding"/>
    <property type="evidence" value="ECO:0007669"/>
    <property type="project" value="InterPro"/>
</dbReference>
<keyword evidence="3" id="KW-0732">Signal</keyword>
<dbReference type="AlphaFoldDB" id="A0A804MAU2"/>
<protein>
    <submittedName>
        <fullName evidence="4">Uncharacterized protein</fullName>
    </submittedName>
</protein>
<dbReference type="Gramene" id="Zm00001eb071620_T001">
    <property type="protein sequence ID" value="Zm00001eb071620_P001"/>
    <property type="gene ID" value="Zm00001eb071620"/>
</dbReference>
<feature type="chain" id="PRO_5032392972" evidence="3">
    <location>
        <begin position="32"/>
        <end position="226"/>
    </location>
</feature>
<feature type="compositionally biased region" description="Gly residues" evidence="2">
    <location>
        <begin position="48"/>
        <end position="70"/>
    </location>
</feature>
<reference evidence="5" key="1">
    <citation type="submission" date="2015-12" db="EMBL/GenBank/DDBJ databases">
        <title>Update maize B73 reference genome by single molecule sequencing technologies.</title>
        <authorList>
            <consortium name="Maize Genome Sequencing Project"/>
            <person name="Ware D."/>
        </authorList>
    </citation>
    <scope>NUCLEOTIDE SEQUENCE [LARGE SCALE GENOMIC DNA]</scope>
    <source>
        <strain evidence="5">cv. B73</strain>
    </source>
</reference>
<dbReference type="Proteomes" id="UP000007305">
    <property type="component" value="Chromosome 2"/>
</dbReference>
<feature type="region of interest" description="Disordered" evidence="2">
    <location>
        <begin position="43"/>
        <end position="157"/>
    </location>
</feature>
<name>A0A804MAU2_MAIZE</name>
<dbReference type="InParanoid" id="A0A804MAU2"/>
<dbReference type="GO" id="GO:0004601">
    <property type="term" value="F:peroxidase activity"/>
    <property type="evidence" value="ECO:0007669"/>
    <property type="project" value="InterPro"/>
</dbReference>
<dbReference type="GO" id="GO:0006979">
    <property type="term" value="P:response to oxidative stress"/>
    <property type="evidence" value="ECO:0007669"/>
    <property type="project" value="InterPro"/>
</dbReference>
<feature type="compositionally biased region" description="Basic and acidic residues" evidence="2">
    <location>
        <begin position="139"/>
        <end position="149"/>
    </location>
</feature>
<feature type="signal peptide" evidence="3">
    <location>
        <begin position="1"/>
        <end position="31"/>
    </location>
</feature>
<keyword evidence="1" id="KW-0106">Calcium</keyword>
<reference evidence="4" key="3">
    <citation type="submission" date="2021-05" db="UniProtKB">
        <authorList>
            <consortium name="EnsemblPlants"/>
        </authorList>
    </citation>
    <scope>IDENTIFICATION</scope>
    <source>
        <strain evidence="4">cv. B73</strain>
    </source>
</reference>
<evidence type="ECO:0000313" key="5">
    <source>
        <dbReference type="Proteomes" id="UP000007305"/>
    </source>
</evidence>
<keyword evidence="5" id="KW-1185">Reference proteome</keyword>
<accession>A0A804MAU2</accession>
<evidence type="ECO:0000256" key="2">
    <source>
        <dbReference type="SAM" id="MobiDB-lite"/>
    </source>
</evidence>
<evidence type="ECO:0000256" key="3">
    <source>
        <dbReference type="SAM" id="SignalP"/>
    </source>
</evidence>
<dbReference type="SUPFAM" id="SSF48113">
    <property type="entry name" value="Heme-dependent peroxidases"/>
    <property type="match status" value="1"/>
</dbReference>
<proteinExistence type="predicted"/>